<proteinExistence type="predicted"/>
<dbReference type="AlphaFoldDB" id="A0AAD9GHX3"/>
<reference evidence="4" key="2">
    <citation type="submission" date="2021-05" db="EMBL/GenBank/DDBJ databases">
        <authorList>
            <person name="Pain A."/>
        </authorList>
    </citation>
    <scope>NUCLEOTIDE SEQUENCE</scope>
    <source>
        <strain evidence="4">1802A</strain>
    </source>
</reference>
<evidence type="ECO:0000313" key="5">
    <source>
        <dbReference type="Proteomes" id="UP001195914"/>
    </source>
</evidence>
<dbReference type="Proteomes" id="UP001195914">
    <property type="component" value="Unassembled WGS sequence"/>
</dbReference>
<evidence type="ECO:0000256" key="2">
    <source>
        <dbReference type="ARBA" id="ARBA00022737"/>
    </source>
</evidence>
<dbReference type="EMBL" id="JAHBMH010000024">
    <property type="protein sequence ID" value="KAK1938568.1"/>
    <property type="molecule type" value="Genomic_DNA"/>
</dbReference>
<keyword evidence="2" id="KW-0677">Repeat</keyword>
<evidence type="ECO:0000256" key="3">
    <source>
        <dbReference type="PROSITE-ProRule" id="PRU00221"/>
    </source>
</evidence>
<dbReference type="InterPro" id="IPR015943">
    <property type="entry name" value="WD40/YVTN_repeat-like_dom_sf"/>
</dbReference>
<dbReference type="PANTHER" id="PTHR16017:SF0">
    <property type="entry name" value="WD REPEAT-CONTAINING PROTEIN 70"/>
    <property type="match status" value="1"/>
</dbReference>
<evidence type="ECO:0000256" key="1">
    <source>
        <dbReference type="ARBA" id="ARBA00022574"/>
    </source>
</evidence>
<dbReference type="InterPro" id="IPR036322">
    <property type="entry name" value="WD40_repeat_dom_sf"/>
</dbReference>
<dbReference type="SUPFAM" id="SSF50978">
    <property type="entry name" value="WD40 repeat-like"/>
    <property type="match status" value="1"/>
</dbReference>
<gene>
    <name evidence="4" type="ORF">X943_002346</name>
</gene>
<dbReference type="InterPro" id="IPR001680">
    <property type="entry name" value="WD40_rpt"/>
</dbReference>
<reference evidence="4" key="1">
    <citation type="journal article" date="2014" name="Nucleic Acids Res.">
        <title>The evolutionary dynamics of variant antigen genes in Babesia reveal a history of genomic innovation underlying host-parasite interaction.</title>
        <authorList>
            <person name="Jackson A.P."/>
            <person name="Otto T.D."/>
            <person name="Darby A."/>
            <person name="Ramaprasad A."/>
            <person name="Xia D."/>
            <person name="Echaide I.E."/>
            <person name="Farber M."/>
            <person name="Gahlot S."/>
            <person name="Gamble J."/>
            <person name="Gupta D."/>
            <person name="Gupta Y."/>
            <person name="Jackson L."/>
            <person name="Malandrin L."/>
            <person name="Malas T.B."/>
            <person name="Moussa E."/>
            <person name="Nair M."/>
            <person name="Reid A.J."/>
            <person name="Sanders M."/>
            <person name="Sharma J."/>
            <person name="Tracey A."/>
            <person name="Quail M.A."/>
            <person name="Weir W."/>
            <person name="Wastling J.M."/>
            <person name="Hall N."/>
            <person name="Willadsen P."/>
            <person name="Lingelbach K."/>
            <person name="Shiels B."/>
            <person name="Tait A."/>
            <person name="Berriman M."/>
            <person name="Allred D.R."/>
            <person name="Pain A."/>
        </authorList>
    </citation>
    <scope>NUCLEOTIDE SEQUENCE</scope>
    <source>
        <strain evidence="4">1802A</strain>
    </source>
</reference>
<feature type="repeat" description="WD" evidence="3">
    <location>
        <begin position="125"/>
        <end position="167"/>
    </location>
</feature>
<keyword evidence="1 3" id="KW-0853">WD repeat</keyword>
<protein>
    <submittedName>
        <fullName evidence="4">Uncharacterized protein</fullName>
    </submittedName>
</protein>
<organism evidence="4 5">
    <name type="scientific">Babesia divergens</name>
    <dbReference type="NCBI Taxonomy" id="32595"/>
    <lineage>
        <taxon>Eukaryota</taxon>
        <taxon>Sar</taxon>
        <taxon>Alveolata</taxon>
        <taxon>Apicomplexa</taxon>
        <taxon>Aconoidasida</taxon>
        <taxon>Piroplasmida</taxon>
        <taxon>Babesiidae</taxon>
        <taxon>Babesia</taxon>
    </lineage>
</organism>
<sequence length="525" mass="56991">MSADDRDTSSLGSLRGGDSILLDEEAGLPPLKASTFTSNLGGTRLVYGSSDGELRCVDFFKWVSGGCGPLWTKKLEQGISGVAISNDDAFIAVACGNVVSFYTDGGDHIVNTTKGDMYLMDARKTRGHTATVTCVSADPQQFSLFTSGSIDGTIRTFDLESERQGVALSIHSKHVYVPKAARGPRAPIYCLCFANIKGSTHVVAGTERGGILTWDKRSAVPGVSCLDAYLSRVSCLLSPEDTMLLSRSDDCIKLWDLRNFKKAVKFCSIPGGDVSGTMALSPDGAHVAVGEVVPINPRNIKEGFKGCVKVINPRTLDVVDEFKTKSAPGALSWSYEIPQLFSACYDGRTWVRCSADAIEAMHISTARATHRKKAESATHTTVNVQLEAYPIDYLPDNLEEVEDGVLKRKRLPRQTKKPGVKEEPDADYVSFGRTPVSYDDEDIVKKLRAMDGDVENVSAAATATGIQRIPYKADKLMGMYKRTQPDLIVDFAVPETKEESMLQGVSKCPRCGIKICQCGYMASRT</sequence>
<dbReference type="PROSITE" id="PS50082">
    <property type="entry name" value="WD_REPEATS_2"/>
    <property type="match status" value="1"/>
</dbReference>
<name>A0AAD9GHX3_BABDI</name>
<dbReference type="Pfam" id="PF00400">
    <property type="entry name" value="WD40"/>
    <property type="match status" value="2"/>
</dbReference>
<evidence type="ECO:0000313" key="4">
    <source>
        <dbReference type="EMBL" id="KAK1938568.1"/>
    </source>
</evidence>
<keyword evidence="5" id="KW-1185">Reference proteome</keyword>
<dbReference type="PANTHER" id="PTHR16017">
    <property type="entry name" value="GASTRULATION DEFECTIVE PROTEIN 1-RELATED"/>
    <property type="match status" value="1"/>
</dbReference>
<dbReference type="InterPro" id="IPR051858">
    <property type="entry name" value="WD_repeat_GAD-1"/>
</dbReference>
<dbReference type="Gene3D" id="2.130.10.10">
    <property type="entry name" value="YVTN repeat-like/Quinoprotein amine dehydrogenase"/>
    <property type="match status" value="2"/>
</dbReference>
<dbReference type="GO" id="GO:0005634">
    <property type="term" value="C:nucleus"/>
    <property type="evidence" value="ECO:0007669"/>
    <property type="project" value="TreeGrafter"/>
</dbReference>
<dbReference type="GO" id="GO:0035861">
    <property type="term" value="C:site of double-strand break"/>
    <property type="evidence" value="ECO:0007669"/>
    <property type="project" value="TreeGrafter"/>
</dbReference>
<comment type="caution">
    <text evidence="4">The sequence shown here is derived from an EMBL/GenBank/DDBJ whole genome shotgun (WGS) entry which is preliminary data.</text>
</comment>
<dbReference type="SMART" id="SM00320">
    <property type="entry name" value="WD40"/>
    <property type="match status" value="5"/>
</dbReference>
<accession>A0AAD9GHX3</accession>